<evidence type="ECO:0000313" key="2">
    <source>
        <dbReference type="Ensembl" id="ENSAMEP00000032874.1"/>
    </source>
</evidence>
<dbReference type="InParanoid" id="A0A7N5JZW5"/>
<dbReference type="AlphaFoldDB" id="A0A7N5JZW5"/>
<dbReference type="SUPFAM" id="SSF109640">
    <property type="entry name" value="KRAB domain (Kruppel-associated box)"/>
    <property type="match status" value="1"/>
</dbReference>
<dbReference type="GO" id="GO:0006355">
    <property type="term" value="P:regulation of DNA-templated transcription"/>
    <property type="evidence" value="ECO:0007669"/>
    <property type="project" value="InterPro"/>
</dbReference>
<sequence>MFESYSTICLEFSKVFAMPPVCKHFRLIRSVLLQAALLFTDMTMVFTGEKWKHLGPAQRTLYRHVILENYSHFISVGEQTWPCHCLKNAILFVHDCYIYHMCHILFY</sequence>
<dbReference type="SMART" id="SM00349">
    <property type="entry name" value="KRAB"/>
    <property type="match status" value="1"/>
</dbReference>
<dbReference type="InterPro" id="IPR001909">
    <property type="entry name" value="KRAB"/>
</dbReference>
<evidence type="ECO:0000259" key="1">
    <source>
        <dbReference type="PROSITE" id="PS50805"/>
    </source>
</evidence>
<protein>
    <recommendedName>
        <fullName evidence="1">KRAB domain-containing protein</fullName>
    </recommendedName>
</protein>
<dbReference type="PANTHER" id="PTHR23232:SF131">
    <property type="entry name" value="KRAB DOMAIN-CONTAINING PROTEIN"/>
    <property type="match status" value="1"/>
</dbReference>
<organism evidence="2 3">
    <name type="scientific">Ailuropoda melanoleuca</name>
    <name type="common">Giant panda</name>
    <dbReference type="NCBI Taxonomy" id="9646"/>
    <lineage>
        <taxon>Eukaryota</taxon>
        <taxon>Metazoa</taxon>
        <taxon>Chordata</taxon>
        <taxon>Craniata</taxon>
        <taxon>Vertebrata</taxon>
        <taxon>Euteleostomi</taxon>
        <taxon>Mammalia</taxon>
        <taxon>Eutheria</taxon>
        <taxon>Laurasiatheria</taxon>
        <taxon>Carnivora</taxon>
        <taxon>Caniformia</taxon>
        <taxon>Ursidae</taxon>
        <taxon>Ailuropoda</taxon>
    </lineage>
</organism>
<dbReference type="CDD" id="cd07765">
    <property type="entry name" value="KRAB_A-box"/>
    <property type="match status" value="1"/>
</dbReference>
<keyword evidence="3" id="KW-1185">Reference proteome</keyword>
<dbReference type="Pfam" id="PF01352">
    <property type="entry name" value="KRAB"/>
    <property type="match status" value="1"/>
</dbReference>
<proteinExistence type="predicted"/>
<reference evidence="2 3" key="1">
    <citation type="journal article" date="2010" name="Nature">
        <title>The sequence and de novo assembly of the giant panda genome.</title>
        <authorList>
            <person name="Li R."/>
            <person name="Fan W."/>
            <person name="Tian G."/>
            <person name="Zhu H."/>
            <person name="He L."/>
            <person name="Cai J."/>
            <person name="Huang Q."/>
            <person name="Cai Q."/>
            <person name="Li B."/>
            <person name="Bai Y."/>
            <person name="Zhang Z."/>
            <person name="Zhang Y."/>
            <person name="Wang W."/>
            <person name="Li J."/>
            <person name="Wei F."/>
            <person name="Li H."/>
            <person name="Jian M."/>
            <person name="Li J."/>
            <person name="Zhang Z."/>
            <person name="Nielsen R."/>
            <person name="Li D."/>
            <person name="Gu W."/>
            <person name="Yang Z."/>
            <person name="Xuan Z."/>
            <person name="Ryder O.A."/>
            <person name="Leung F.C."/>
            <person name="Zhou Y."/>
            <person name="Cao J."/>
            <person name="Sun X."/>
            <person name="Fu Y."/>
            <person name="Fang X."/>
            <person name="Guo X."/>
            <person name="Wang B."/>
            <person name="Hou R."/>
            <person name="Shen F."/>
            <person name="Mu B."/>
            <person name="Ni P."/>
            <person name="Lin R."/>
            <person name="Qian W."/>
            <person name="Wang G."/>
            <person name="Yu C."/>
            <person name="Nie W."/>
            <person name="Wang J."/>
            <person name="Wu Z."/>
            <person name="Liang H."/>
            <person name="Min J."/>
            <person name="Wu Q."/>
            <person name="Cheng S."/>
            <person name="Ruan J."/>
            <person name="Wang M."/>
            <person name="Shi Z."/>
            <person name="Wen M."/>
            <person name="Liu B."/>
            <person name="Ren X."/>
            <person name="Zheng H."/>
            <person name="Dong D."/>
            <person name="Cook K."/>
            <person name="Shan G."/>
            <person name="Zhang H."/>
            <person name="Kosiol C."/>
            <person name="Xie X."/>
            <person name="Lu Z."/>
            <person name="Zheng H."/>
            <person name="Li Y."/>
            <person name="Steiner C.C."/>
            <person name="Lam T.T."/>
            <person name="Lin S."/>
            <person name="Zhang Q."/>
            <person name="Li G."/>
            <person name="Tian J."/>
            <person name="Gong T."/>
            <person name="Liu H."/>
            <person name="Zhang D."/>
            <person name="Fang L."/>
            <person name="Ye C."/>
            <person name="Zhang J."/>
            <person name="Hu W."/>
            <person name="Xu A."/>
            <person name="Ren Y."/>
            <person name="Zhang G."/>
            <person name="Bruford M.W."/>
            <person name="Li Q."/>
            <person name="Ma L."/>
            <person name="Guo Y."/>
            <person name="An N."/>
            <person name="Hu Y."/>
            <person name="Zheng Y."/>
            <person name="Shi Y."/>
            <person name="Li Z."/>
            <person name="Liu Q."/>
            <person name="Chen Y."/>
            <person name="Zhao J."/>
            <person name="Qu N."/>
            <person name="Zhao S."/>
            <person name="Tian F."/>
            <person name="Wang X."/>
            <person name="Wang H."/>
            <person name="Xu L."/>
            <person name="Liu X."/>
            <person name="Vinar T."/>
            <person name="Wang Y."/>
            <person name="Lam T.W."/>
            <person name="Yiu S.M."/>
            <person name="Liu S."/>
            <person name="Zhang H."/>
            <person name="Li D."/>
            <person name="Huang Y."/>
            <person name="Wang X."/>
            <person name="Yang G."/>
            <person name="Jiang Z."/>
            <person name="Wang J."/>
            <person name="Qin N."/>
            <person name="Li L."/>
            <person name="Li J."/>
            <person name="Bolund L."/>
            <person name="Kristiansen K."/>
            <person name="Wong G.K."/>
            <person name="Olson M."/>
            <person name="Zhang X."/>
            <person name="Li S."/>
            <person name="Yang H."/>
            <person name="Wang J."/>
            <person name="Wang J."/>
        </authorList>
    </citation>
    <scope>NUCLEOTIDE SEQUENCE [LARGE SCALE GENOMIC DNA]</scope>
</reference>
<dbReference type="InterPro" id="IPR036051">
    <property type="entry name" value="KRAB_dom_sf"/>
</dbReference>
<dbReference type="PROSITE" id="PS50805">
    <property type="entry name" value="KRAB"/>
    <property type="match status" value="1"/>
</dbReference>
<dbReference type="InterPro" id="IPR050169">
    <property type="entry name" value="Krueppel_C2H2_ZnF"/>
</dbReference>
<dbReference type="Gene3D" id="6.10.140.140">
    <property type="match status" value="1"/>
</dbReference>
<reference evidence="2" key="2">
    <citation type="submission" date="2025-08" db="UniProtKB">
        <authorList>
            <consortium name="Ensembl"/>
        </authorList>
    </citation>
    <scope>IDENTIFICATION</scope>
</reference>
<dbReference type="Ensembl" id="ENSAMET00000030357.1">
    <property type="protein sequence ID" value="ENSAMEP00000032874.1"/>
    <property type="gene ID" value="ENSAMEG00000030766.1"/>
</dbReference>
<evidence type="ECO:0000313" key="3">
    <source>
        <dbReference type="Proteomes" id="UP000008912"/>
    </source>
</evidence>
<dbReference type="Proteomes" id="UP000008912">
    <property type="component" value="Unassembled WGS sequence"/>
</dbReference>
<name>A0A7N5JZW5_AILME</name>
<reference evidence="2" key="3">
    <citation type="submission" date="2025-09" db="UniProtKB">
        <authorList>
            <consortium name="Ensembl"/>
        </authorList>
    </citation>
    <scope>IDENTIFICATION</scope>
</reference>
<dbReference type="PANTHER" id="PTHR23232">
    <property type="entry name" value="KRAB DOMAIN C2H2 ZINC FINGER"/>
    <property type="match status" value="1"/>
</dbReference>
<feature type="domain" description="KRAB" evidence="1">
    <location>
        <begin position="37"/>
        <end position="107"/>
    </location>
</feature>
<accession>A0A7N5JZW5</accession>